<reference evidence="2 3" key="1">
    <citation type="journal article" date="2020" name="Nature">
        <title>Bacterial chemolithoautotrophy via manganese oxidation.</title>
        <authorList>
            <person name="Yu H."/>
            <person name="Leadbetter J.R."/>
        </authorList>
    </citation>
    <scope>NUCLEOTIDE SEQUENCE [LARGE SCALE GENOMIC DNA]</scope>
    <source>
        <strain evidence="2 3">Mn-1</strain>
    </source>
</reference>
<dbReference type="InterPro" id="IPR006047">
    <property type="entry name" value="GH13_cat_dom"/>
</dbReference>
<dbReference type="AlphaFoldDB" id="A0A7X6DQH8"/>
<dbReference type="Proteomes" id="UP000534783">
    <property type="component" value="Unassembled WGS sequence"/>
</dbReference>
<accession>A0A7X6DQH8</accession>
<dbReference type="GO" id="GO:0005992">
    <property type="term" value="P:trehalose biosynthetic process"/>
    <property type="evidence" value="ECO:0007669"/>
    <property type="project" value="TreeGrafter"/>
</dbReference>
<dbReference type="GO" id="GO:0030980">
    <property type="term" value="P:alpha-glucan catabolic process"/>
    <property type="evidence" value="ECO:0007669"/>
    <property type="project" value="TreeGrafter"/>
</dbReference>
<dbReference type="PANTHER" id="PTHR10357:SF216">
    <property type="entry name" value="MALTOOLIGOSYL TREHALOSE SYNTHASE-RELATED"/>
    <property type="match status" value="1"/>
</dbReference>
<dbReference type="RefSeq" id="WP_168059663.1">
    <property type="nucleotide sequence ID" value="NZ_VTOW01000002.1"/>
</dbReference>
<dbReference type="SMART" id="SM00642">
    <property type="entry name" value="Aamy"/>
    <property type="match status" value="1"/>
</dbReference>
<dbReference type="PANTHER" id="PTHR10357">
    <property type="entry name" value="ALPHA-AMYLASE FAMILY MEMBER"/>
    <property type="match status" value="1"/>
</dbReference>
<evidence type="ECO:0000313" key="2">
    <source>
        <dbReference type="EMBL" id="NKE71223.1"/>
    </source>
</evidence>
<feature type="domain" description="Glycosyl hydrolase family 13 catalytic" evidence="1">
    <location>
        <begin position="15"/>
        <end position="526"/>
    </location>
</feature>
<dbReference type="EMBL" id="VTOW01000002">
    <property type="protein sequence ID" value="NKE71223.1"/>
    <property type="molecule type" value="Genomic_DNA"/>
</dbReference>
<dbReference type="Gene3D" id="3.20.20.80">
    <property type="entry name" value="Glycosidases"/>
    <property type="match status" value="4"/>
</dbReference>
<gene>
    <name evidence="2" type="primary">treY</name>
    <name evidence="2" type="ORF">MNODULE_10790</name>
</gene>
<proteinExistence type="predicted"/>
<sequence>MTFTPPFTEKTHLLPLSTYRLQLNSSFGFSDARRVLPALHTLGITDCYVSSYLKAVQGSLHGYDIVDPAALNPELGTEEEYRSFIEALRSHGMGQILDVVANHMGIGKSCNPWWMDLLENGPSSHYSSFFDIDWRPVKPELENKVLLPILGDLYGTVLENREIKLVYEEGGFFVTYYDHTLPIAPRSSVQILSHRLESLLGEERGADPHFQELQSIITALSYLPSRSEQEAQRVIERYREKEVIKKRIAVLVKESPAVAAFLEENLRQFNGTRGDPKSFDLLDRLLADQAYRLAYWRVAAEEINYRRFFDINELAAIRMENPIVFDKVHALIFRLLQEGAVTGLRIDHVDGLYDPGDYLRKLQEWARANLPSSESRERPLYLVVEKILNPGESLPEEWPVEGTTGYDFLNLVNGLFVDRDNERSFDYFYGRFTGGRISFEDLVYEKKKLMMEVSMASEINVLGHQLNLLSEKNRRSRDFTLNSLTHAIREIIACFPVYRTYVTDPEQTADRDRAYLNLAVARAKRRNPAVTELVFDFVRDLLLMKYPADCSEEDRQAHRRFVMKFQQTTSPVMAKGMEDTAFYIYHRLISLNEVGGHPGQFGIDTKTFHQWMRERQARQPHALSATATHDTKRGEDVRARINSLSEIPRAWQRAVTSWSGWNQSKKQFIEGKPAPDPNDEYLLYQTLLGAWPFETDPTADDGTFRRRIQSYMIKAIREAKVHTSWINPNRTYEEAVEAFIQALLERTGSNRFLELFLPFQERIAQYGVSNALSQLVIKIAAPGVPDFYQGTELWDFNLVDPDNRRPVDHRRRAALLEALSQAETGGRDILIQDLVKNRADGRIKLFVTRTGLQFRKANAALFQEGDYLPLQGYGEKRKHSIAFARRANGEEVIAVVPRLVARLLREAPALPIGKAVWEETGLVLSPGSERYGYQNIFTGEILHPTLSEGRPLLPLAQIFSTFPVALLKRIKTKEKRDFINSHPEP</sequence>
<dbReference type="GO" id="GO:0047470">
    <property type="term" value="F:(1,4)-alpha-D-glucan 1-alpha-D-glucosylmutase activity"/>
    <property type="evidence" value="ECO:0007669"/>
    <property type="project" value="TreeGrafter"/>
</dbReference>
<name>A0A7X6DQH8_9BACT</name>
<keyword evidence="3" id="KW-1185">Reference proteome</keyword>
<organism evidence="2 3">
    <name type="scientific">Candidatus Manganitrophus noduliformans</name>
    <dbReference type="NCBI Taxonomy" id="2606439"/>
    <lineage>
        <taxon>Bacteria</taxon>
        <taxon>Pseudomonadati</taxon>
        <taxon>Nitrospirota</taxon>
        <taxon>Nitrospiria</taxon>
        <taxon>Candidatus Troglogloeales</taxon>
        <taxon>Candidatus Manganitrophaceae</taxon>
        <taxon>Candidatus Manganitrophus</taxon>
    </lineage>
</organism>
<dbReference type="NCBIfam" id="TIGR02401">
    <property type="entry name" value="trehalose_TreY"/>
    <property type="match status" value="1"/>
</dbReference>
<comment type="caution">
    <text evidence="2">The sequence shown here is derived from an EMBL/GenBank/DDBJ whole genome shotgun (WGS) entry which is preliminary data.</text>
</comment>
<dbReference type="Pfam" id="PF00128">
    <property type="entry name" value="Alpha-amylase"/>
    <property type="match status" value="1"/>
</dbReference>
<dbReference type="InterPro" id="IPR017853">
    <property type="entry name" value="GH"/>
</dbReference>
<dbReference type="SUPFAM" id="SSF51445">
    <property type="entry name" value="(Trans)glycosidases"/>
    <property type="match status" value="1"/>
</dbReference>
<protein>
    <submittedName>
        <fullName evidence="2">Malto-oligosyltrehalose synthase</fullName>
    </submittedName>
</protein>
<evidence type="ECO:0000313" key="3">
    <source>
        <dbReference type="Proteomes" id="UP000534783"/>
    </source>
</evidence>
<dbReference type="CDD" id="cd11336">
    <property type="entry name" value="AmyAc_MTSase"/>
    <property type="match status" value="1"/>
</dbReference>
<dbReference type="InterPro" id="IPR012767">
    <property type="entry name" value="Trehalose_TreY"/>
</dbReference>
<evidence type="ECO:0000259" key="1">
    <source>
        <dbReference type="SMART" id="SM00642"/>
    </source>
</evidence>